<name>A0A4Y2IF89_ARAVE</name>
<feature type="region of interest" description="Disordered" evidence="1">
    <location>
        <begin position="17"/>
        <end position="59"/>
    </location>
</feature>
<protein>
    <submittedName>
        <fullName evidence="3">Uncharacterized protein</fullName>
    </submittedName>
</protein>
<evidence type="ECO:0000313" key="4">
    <source>
        <dbReference type="Proteomes" id="UP000499080"/>
    </source>
</evidence>
<gene>
    <name evidence="3" type="ORF">AVEN_41514_1</name>
</gene>
<reference evidence="3 4" key="1">
    <citation type="journal article" date="2019" name="Sci. Rep.">
        <title>Orb-weaving spider Araneus ventricosus genome elucidates the spidroin gene catalogue.</title>
        <authorList>
            <person name="Kono N."/>
            <person name="Nakamura H."/>
            <person name="Ohtoshi R."/>
            <person name="Moran D.A.P."/>
            <person name="Shinohara A."/>
            <person name="Yoshida Y."/>
            <person name="Fujiwara M."/>
            <person name="Mori M."/>
            <person name="Tomita M."/>
            <person name="Arakawa K."/>
        </authorList>
    </citation>
    <scope>NUCLEOTIDE SEQUENCE [LARGE SCALE GENOMIC DNA]</scope>
</reference>
<feature type="signal peptide" evidence="2">
    <location>
        <begin position="1"/>
        <end position="22"/>
    </location>
</feature>
<accession>A0A4Y2IF89</accession>
<comment type="caution">
    <text evidence="3">The sequence shown here is derived from an EMBL/GenBank/DDBJ whole genome shotgun (WGS) entry which is preliminary data.</text>
</comment>
<proteinExistence type="predicted"/>
<organism evidence="3 4">
    <name type="scientific">Araneus ventricosus</name>
    <name type="common">Orbweaver spider</name>
    <name type="synonym">Epeira ventricosa</name>
    <dbReference type="NCBI Taxonomy" id="182803"/>
    <lineage>
        <taxon>Eukaryota</taxon>
        <taxon>Metazoa</taxon>
        <taxon>Ecdysozoa</taxon>
        <taxon>Arthropoda</taxon>
        <taxon>Chelicerata</taxon>
        <taxon>Arachnida</taxon>
        <taxon>Araneae</taxon>
        <taxon>Araneomorphae</taxon>
        <taxon>Entelegynae</taxon>
        <taxon>Araneoidea</taxon>
        <taxon>Araneidae</taxon>
        <taxon>Araneus</taxon>
    </lineage>
</organism>
<evidence type="ECO:0000256" key="1">
    <source>
        <dbReference type="SAM" id="MobiDB-lite"/>
    </source>
</evidence>
<dbReference type="Proteomes" id="UP000499080">
    <property type="component" value="Unassembled WGS sequence"/>
</dbReference>
<feature type="non-terminal residue" evidence="3">
    <location>
        <position position="59"/>
    </location>
</feature>
<sequence length="59" mass="6654">MNVFGFLVNICFFLIPDSHVNSDDGGEKKHTGRGMEDSWLSNNEVDDSDMDKNYVPNSD</sequence>
<evidence type="ECO:0000256" key="2">
    <source>
        <dbReference type="SAM" id="SignalP"/>
    </source>
</evidence>
<feature type="chain" id="PRO_5021186844" evidence="2">
    <location>
        <begin position="23"/>
        <end position="59"/>
    </location>
</feature>
<dbReference type="AlphaFoldDB" id="A0A4Y2IF89"/>
<feature type="compositionally biased region" description="Basic and acidic residues" evidence="1">
    <location>
        <begin position="20"/>
        <end position="36"/>
    </location>
</feature>
<evidence type="ECO:0000313" key="3">
    <source>
        <dbReference type="EMBL" id="GBM76240.1"/>
    </source>
</evidence>
<keyword evidence="2" id="KW-0732">Signal</keyword>
<dbReference type="EMBL" id="BGPR01106406">
    <property type="protein sequence ID" value="GBM76240.1"/>
    <property type="molecule type" value="Genomic_DNA"/>
</dbReference>
<keyword evidence="4" id="KW-1185">Reference proteome</keyword>